<dbReference type="InterPro" id="IPR002575">
    <property type="entry name" value="Aminoglycoside_PTrfase"/>
</dbReference>
<proteinExistence type="predicted"/>
<dbReference type="EMBL" id="QLMJ01000020">
    <property type="protein sequence ID" value="RAK28234.1"/>
    <property type="molecule type" value="Genomic_DNA"/>
</dbReference>
<evidence type="ECO:0000313" key="4">
    <source>
        <dbReference type="Proteomes" id="UP000249341"/>
    </source>
</evidence>
<feature type="region of interest" description="Disordered" evidence="1">
    <location>
        <begin position="1"/>
        <end position="22"/>
    </location>
</feature>
<protein>
    <recommendedName>
        <fullName evidence="2">Aminoglycoside phosphotransferase domain-containing protein</fullName>
    </recommendedName>
</protein>
<dbReference type="AlphaFoldDB" id="A0A327Z1B3"/>
<keyword evidence="4" id="KW-1185">Reference proteome</keyword>
<dbReference type="Gene3D" id="3.90.1200.10">
    <property type="match status" value="1"/>
</dbReference>
<sequence length="255" mass="27491">MSAEHALPGGRTGGAVRVGDTVRRPAGSWTPAVHSLLQHLEDAGFDGAPAPRGIDGVGREILTLLPGETVGEGRPYPEWAHSDETLWQVAQWLREYHAVVAGFVPPAGAQWRKGGAWEPGLIIGHNDAAPCNAVWSGERITGFFGWDFAGPVTAAADLAFTVFAWVPLSARAVATSEGFIAFGDRQRRLRLMLDAYGWRGESTEMVRETRDRISASIHDIRRLAAAGDPGCRQLVEAGYDLELAAAVKELATFPR</sequence>
<gene>
    <name evidence="3" type="ORF">B0I29_1201</name>
</gene>
<dbReference type="InterPro" id="IPR011009">
    <property type="entry name" value="Kinase-like_dom_sf"/>
</dbReference>
<feature type="domain" description="Aminoglycoside phosphotransferase" evidence="2">
    <location>
        <begin position="121"/>
        <end position="171"/>
    </location>
</feature>
<dbReference type="RefSeq" id="WP_111653334.1">
    <property type="nucleotide sequence ID" value="NZ_JACHWI010000002.1"/>
</dbReference>
<reference evidence="3 4" key="1">
    <citation type="submission" date="2018-06" db="EMBL/GenBank/DDBJ databases">
        <title>Genomic Encyclopedia of Type Strains, Phase III (KMG-III): the genomes of soil and plant-associated and newly described type strains.</title>
        <authorList>
            <person name="Whitman W."/>
        </authorList>
    </citation>
    <scope>NUCLEOTIDE SEQUENCE [LARGE SCALE GENOMIC DNA]</scope>
    <source>
        <strain evidence="3 4">CGMCC 4.7090</strain>
    </source>
</reference>
<dbReference type="SUPFAM" id="SSF56112">
    <property type="entry name" value="Protein kinase-like (PK-like)"/>
    <property type="match status" value="1"/>
</dbReference>
<name>A0A327Z1B3_9ACTN</name>
<organism evidence="3 4">
    <name type="scientific">Actinoplanes lutulentus</name>
    <dbReference type="NCBI Taxonomy" id="1287878"/>
    <lineage>
        <taxon>Bacteria</taxon>
        <taxon>Bacillati</taxon>
        <taxon>Actinomycetota</taxon>
        <taxon>Actinomycetes</taxon>
        <taxon>Micromonosporales</taxon>
        <taxon>Micromonosporaceae</taxon>
        <taxon>Actinoplanes</taxon>
    </lineage>
</organism>
<evidence type="ECO:0000259" key="2">
    <source>
        <dbReference type="Pfam" id="PF01636"/>
    </source>
</evidence>
<evidence type="ECO:0000313" key="3">
    <source>
        <dbReference type="EMBL" id="RAK28234.1"/>
    </source>
</evidence>
<dbReference type="Pfam" id="PF01636">
    <property type="entry name" value="APH"/>
    <property type="match status" value="1"/>
</dbReference>
<comment type="caution">
    <text evidence="3">The sequence shown here is derived from an EMBL/GenBank/DDBJ whole genome shotgun (WGS) entry which is preliminary data.</text>
</comment>
<accession>A0A327Z1B3</accession>
<dbReference type="Proteomes" id="UP000249341">
    <property type="component" value="Unassembled WGS sequence"/>
</dbReference>
<evidence type="ECO:0000256" key="1">
    <source>
        <dbReference type="SAM" id="MobiDB-lite"/>
    </source>
</evidence>
<dbReference type="OrthoDB" id="236897at2"/>